<keyword evidence="2" id="KW-1185">Reference proteome</keyword>
<name>A0A139WL33_TRICA</name>
<sequence>MLIDVRQIAGTGTSENNYAGVIGGKRATFNYSIAGTDSSI</sequence>
<gene>
    <name evidence="1" type="primary">AUGUSTUS-3.0.2_32458</name>
    <name evidence="1" type="ORF">TcasGA2_TC032458</name>
</gene>
<dbReference type="Proteomes" id="UP000007266">
    <property type="component" value="Linkage group 3"/>
</dbReference>
<organism evidence="1 2">
    <name type="scientific">Tribolium castaneum</name>
    <name type="common">Red flour beetle</name>
    <dbReference type="NCBI Taxonomy" id="7070"/>
    <lineage>
        <taxon>Eukaryota</taxon>
        <taxon>Metazoa</taxon>
        <taxon>Ecdysozoa</taxon>
        <taxon>Arthropoda</taxon>
        <taxon>Hexapoda</taxon>
        <taxon>Insecta</taxon>
        <taxon>Pterygota</taxon>
        <taxon>Neoptera</taxon>
        <taxon>Endopterygota</taxon>
        <taxon>Coleoptera</taxon>
        <taxon>Polyphaga</taxon>
        <taxon>Cucujiformia</taxon>
        <taxon>Tenebrionidae</taxon>
        <taxon>Tenebrionidae incertae sedis</taxon>
        <taxon>Tribolium</taxon>
    </lineage>
</organism>
<reference evidence="1 2" key="2">
    <citation type="journal article" date="2010" name="Nucleic Acids Res.">
        <title>BeetleBase in 2010: revisions to provide comprehensive genomic information for Tribolium castaneum.</title>
        <authorList>
            <person name="Kim H.S."/>
            <person name="Murphy T."/>
            <person name="Xia J."/>
            <person name="Caragea D."/>
            <person name="Park Y."/>
            <person name="Beeman R.W."/>
            <person name="Lorenzen M.D."/>
            <person name="Butcher S."/>
            <person name="Manak J.R."/>
            <person name="Brown S.J."/>
        </authorList>
    </citation>
    <scope>GENOME REANNOTATION</scope>
    <source>
        <strain evidence="1 2">Georgia GA2</strain>
    </source>
</reference>
<dbReference type="InParanoid" id="A0A139WL33"/>
<accession>A0A139WL33</accession>
<evidence type="ECO:0000313" key="1">
    <source>
        <dbReference type="EMBL" id="KYB28768.1"/>
    </source>
</evidence>
<evidence type="ECO:0000313" key="2">
    <source>
        <dbReference type="Proteomes" id="UP000007266"/>
    </source>
</evidence>
<protein>
    <submittedName>
        <fullName evidence="1">Uncharacterized protein</fullName>
    </submittedName>
</protein>
<proteinExistence type="predicted"/>
<dbReference type="EMBL" id="KQ971321">
    <property type="protein sequence ID" value="KYB28768.1"/>
    <property type="molecule type" value="Genomic_DNA"/>
</dbReference>
<reference evidence="1 2" key="1">
    <citation type="journal article" date="2008" name="Nature">
        <title>The genome of the model beetle and pest Tribolium castaneum.</title>
        <authorList>
            <consortium name="Tribolium Genome Sequencing Consortium"/>
            <person name="Richards S."/>
            <person name="Gibbs R.A."/>
            <person name="Weinstock G.M."/>
            <person name="Brown S.J."/>
            <person name="Denell R."/>
            <person name="Beeman R.W."/>
            <person name="Gibbs R."/>
            <person name="Beeman R.W."/>
            <person name="Brown S.J."/>
            <person name="Bucher G."/>
            <person name="Friedrich M."/>
            <person name="Grimmelikhuijzen C.J."/>
            <person name="Klingler M."/>
            <person name="Lorenzen M."/>
            <person name="Richards S."/>
            <person name="Roth S."/>
            <person name="Schroder R."/>
            <person name="Tautz D."/>
            <person name="Zdobnov E.M."/>
            <person name="Muzny D."/>
            <person name="Gibbs R.A."/>
            <person name="Weinstock G.M."/>
            <person name="Attaway T."/>
            <person name="Bell S."/>
            <person name="Buhay C.J."/>
            <person name="Chandrabose M.N."/>
            <person name="Chavez D."/>
            <person name="Clerk-Blankenburg K.P."/>
            <person name="Cree A."/>
            <person name="Dao M."/>
            <person name="Davis C."/>
            <person name="Chacko J."/>
            <person name="Dinh H."/>
            <person name="Dugan-Rocha S."/>
            <person name="Fowler G."/>
            <person name="Garner T.T."/>
            <person name="Garnes J."/>
            <person name="Gnirke A."/>
            <person name="Hawes A."/>
            <person name="Hernandez J."/>
            <person name="Hines S."/>
            <person name="Holder M."/>
            <person name="Hume J."/>
            <person name="Jhangiani S.N."/>
            <person name="Joshi V."/>
            <person name="Khan Z.M."/>
            <person name="Jackson L."/>
            <person name="Kovar C."/>
            <person name="Kowis A."/>
            <person name="Lee S."/>
            <person name="Lewis L.R."/>
            <person name="Margolis J."/>
            <person name="Morgan M."/>
            <person name="Nazareth L.V."/>
            <person name="Nguyen N."/>
            <person name="Okwuonu G."/>
            <person name="Parker D."/>
            <person name="Richards S."/>
            <person name="Ruiz S.J."/>
            <person name="Santibanez J."/>
            <person name="Savard J."/>
            <person name="Scherer S.E."/>
            <person name="Schneider B."/>
            <person name="Sodergren E."/>
            <person name="Tautz D."/>
            <person name="Vattahil S."/>
            <person name="Villasana D."/>
            <person name="White C.S."/>
            <person name="Wright R."/>
            <person name="Park Y."/>
            <person name="Beeman R.W."/>
            <person name="Lord J."/>
            <person name="Oppert B."/>
            <person name="Lorenzen M."/>
            <person name="Brown S."/>
            <person name="Wang L."/>
            <person name="Savard J."/>
            <person name="Tautz D."/>
            <person name="Richards S."/>
            <person name="Weinstock G."/>
            <person name="Gibbs R.A."/>
            <person name="Liu Y."/>
            <person name="Worley K."/>
            <person name="Weinstock G."/>
            <person name="Elsik C.G."/>
            <person name="Reese J.T."/>
            <person name="Elhaik E."/>
            <person name="Landan G."/>
            <person name="Graur D."/>
            <person name="Arensburger P."/>
            <person name="Atkinson P."/>
            <person name="Beeman R.W."/>
            <person name="Beidler J."/>
            <person name="Brown S.J."/>
            <person name="Demuth J.P."/>
            <person name="Drury D.W."/>
            <person name="Du Y.Z."/>
            <person name="Fujiwara H."/>
            <person name="Lorenzen M."/>
            <person name="Maselli V."/>
            <person name="Osanai M."/>
            <person name="Park Y."/>
            <person name="Robertson H.M."/>
            <person name="Tu Z."/>
            <person name="Wang J.J."/>
            <person name="Wang S."/>
            <person name="Richards S."/>
            <person name="Song H."/>
            <person name="Zhang L."/>
            <person name="Sodergren E."/>
            <person name="Werner D."/>
            <person name="Stanke M."/>
            <person name="Morgenstern B."/>
            <person name="Solovyev V."/>
            <person name="Kosarev P."/>
            <person name="Brown G."/>
            <person name="Chen H.C."/>
            <person name="Ermolaeva O."/>
            <person name="Hlavina W."/>
            <person name="Kapustin Y."/>
            <person name="Kiryutin B."/>
            <person name="Kitts P."/>
            <person name="Maglott D."/>
            <person name="Pruitt K."/>
            <person name="Sapojnikov V."/>
            <person name="Souvorov A."/>
            <person name="Mackey A.J."/>
            <person name="Waterhouse R.M."/>
            <person name="Wyder S."/>
            <person name="Zdobnov E.M."/>
            <person name="Zdobnov E.M."/>
            <person name="Wyder S."/>
            <person name="Kriventseva E.V."/>
            <person name="Kadowaki T."/>
            <person name="Bork P."/>
            <person name="Aranda M."/>
            <person name="Bao R."/>
            <person name="Beermann A."/>
            <person name="Berns N."/>
            <person name="Bolognesi R."/>
            <person name="Bonneton F."/>
            <person name="Bopp D."/>
            <person name="Brown S.J."/>
            <person name="Bucher G."/>
            <person name="Butts T."/>
            <person name="Chaumot A."/>
            <person name="Denell R.E."/>
            <person name="Ferrier D.E."/>
            <person name="Friedrich M."/>
            <person name="Gordon C.M."/>
            <person name="Jindra M."/>
            <person name="Klingler M."/>
            <person name="Lan Q."/>
            <person name="Lattorff H.M."/>
            <person name="Laudet V."/>
            <person name="von Levetsow C."/>
            <person name="Liu Z."/>
            <person name="Lutz R."/>
            <person name="Lynch J.A."/>
            <person name="da Fonseca R.N."/>
            <person name="Posnien N."/>
            <person name="Reuter R."/>
            <person name="Roth S."/>
            <person name="Savard J."/>
            <person name="Schinko J.B."/>
            <person name="Schmitt C."/>
            <person name="Schoppmeier M."/>
            <person name="Schroder R."/>
            <person name="Shippy T.D."/>
            <person name="Simonnet F."/>
            <person name="Marques-Souza H."/>
            <person name="Tautz D."/>
            <person name="Tomoyasu Y."/>
            <person name="Trauner J."/>
            <person name="Van der Zee M."/>
            <person name="Vervoort M."/>
            <person name="Wittkopp N."/>
            <person name="Wimmer E.A."/>
            <person name="Yang X."/>
            <person name="Jones A.K."/>
            <person name="Sattelle D.B."/>
            <person name="Ebert P.R."/>
            <person name="Nelson D."/>
            <person name="Scott J.G."/>
            <person name="Beeman R.W."/>
            <person name="Muthukrishnan S."/>
            <person name="Kramer K.J."/>
            <person name="Arakane Y."/>
            <person name="Beeman R.W."/>
            <person name="Zhu Q."/>
            <person name="Hogenkamp D."/>
            <person name="Dixit R."/>
            <person name="Oppert B."/>
            <person name="Jiang H."/>
            <person name="Zou Z."/>
            <person name="Marshall J."/>
            <person name="Elpidina E."/>
            <person name="Vinokurov K."/>
            <person name="Oppert C."/>
            <person name="Zou Z."/>
            <person name="Evans J."/>
            <person name="Lu Z."/>
            <person name="Zhao P."/>
            <person name="Sumathipala N."/>
            <person name="Altincicek B."/>
            <person name="Vilcinskas A."/>
            <person name="Williams M."/>
            <person name="Hultmark D."/>
            <person name="Hetru C."/>
            <person name="Jiang H."/>
            <person name="Grimmelikhuijzen C.J."/>
            <person name="Hauser F."/>
            <person name="Cazzamali G."/>
            <person name="Williamson M."/>
            <person name="Park Y."/>
            <person name="Li B."/>
            <person name="Tanaka Y."/>
            <person name="Predel R."/>
            <person name="Neupert S."/>
            <person name="Schachtner J."/>
            <person name="Verleyen P."/>
            <person name="Raible F."/>
            <person name="Bork P."/>
            <person name="Friedrich M."/>
            <person name="Walden K.K."/>
            <person name="Robertson H.M."/>
            <person name="Angeli S."/>
            <person name="Foret S."/>
            <person name="Bucher G."/>
            <person name="Schuetz S."/>
            <person name="Maleszka R."/>
            <person name="Wimmer E.A."/>
            <person name="Beeman R.W."/>
            <person name="Lorenzen M."/>
            <person name="Tomoyasu Y."/>
            <person name="Miller S.C."/>
            <person name="Grossmann D."/>
            <person name="Bucher G."/>
        </authorList>
    </citation>
    <scope>NUCLEOTIDE SEQUENCE [LARGE SCALE GENOMIC DNA]</scope>
    <source>
        <strain evidence="1 2">Georgia GA2</strain>
    </source>
</reference>
<dbReference type="AlphaFoldDB" id="A0A139WL33"/>